<reference evidence="1 2" key="1">
    <citation type="submission" date="2021-06" db="EMBL/GenBank/DDBJ databases">
        <title>Caerostris extrusa draft genome.</title>
        <authorList>
            <person name="Kono N."/>
            <person name="Arakawa K."/>
        </authorList>
    </citation>
    <scope>NUCLEOTIDE SEQUENCE [LARGE SCALE GENOMIC DNA]</scope>
</reference>
<proteinExistence type="predicted"/>
<evidence type="ECO:0000313" key="1">
    <source>
        <dbReference type="EMBL" id="GIY94094.1"/>
    </source>
</evidence>
<comment type="caution">
    <text evidence="1">The sequence shown here is derived from an EMBL/GenBank/DDBJ whole genome shotgun (WGS) entry which is preliminary data.</text>
</comment>
<sequence>MKQQILRFTNQRVVQAQKIQHQKQQQNDVGLNGRVAGNDFYSTLDQSHIDQITVIVRSCSRPREKTIKHVPEQNYDDSHSNLERMTKKGVVEVSLLPFFIKYVHMLSLEIRTGGRDSR</sequence>
<dbReference type="AlphaFoldDB" id="A0AAV4XJ73"/>
<name>A0AAV4XJ73_CAEEX</name>
<protein>
    <submittedName>
        <fullName evidence="1">Uncharacterized protein</fullName>
    </submittedName>
</protein>
<accession>A0AAV4XJ73</accession>
<dbReference type="Proteomes" id="UP001054945">
    <property type="component" value="Unassembled WGS sequence"/>
</dbReference>
<gene>
    <name evidence="1" type="ORF">CEXT_170571</name>
</gene>
<keyword evidence="2" id="KW-1185">Reference proteome</keyword>
<evidence type="ECO:0000313" key="2">
    <source>
        <dbReference type="Proteomes" id="UP001054945"/>
    </source>
</evidence>
<dbReference type="EMBL" id="BPLR01017743">
    <property type="protein sequence ID" value="GIY94094.1"/>
    <property type="molecule type" value="Genomic_DNA"/>
</dbReference>
<organism evidence="1 2">
    <name type="scientific">Caerostris extrusa</name>
    <name type="common">Bark spider</name>
    <name type="synonym">Caerostris bankana</name>
    <dbReference type="NCBI Taxonomy" id="172846"/>
    <lineage>
        <taxon>Eukaryota</taxon>
        <taxon>Metazoa</taxon>
        <taxon>Ecdysozoa</taxon>
        <taxon>Arthropoda</taxon>
        <taxon>Chelicerata</taxon>
        <taxon>Arachnida</taxon>
        <taxon>Araneae</taxon>
        <taxon>Araneomorphae</taxon>
        <taxon>Entelegynae</taxon>
        <taxon>Araneoidea</taxon>
        <taxon>Araneidae</taxon>
        <taxon>Caerostris</taxon>
    </lineage>
</organism>